<keyword evidence="1" id="KW-0812">Transmembrane</keyword>
<protein>
    <submittedName>
        <fullName evidence="2">Uncharacterized protein</fullName>
    </submittedName>
</protein>
<sequence>MTLIEAFTVLAAALVTFLLRWLPMLVWRNAASAPTTGVKSILNGIGPAAICAMLVLALGSLLELEWQLNAWLPALIGVLAVFAAKWRLGGIAWPTLFGALAYGLSMHLF</sequence>
<dbReference type="RefSeq" id="WP_045531115.1">
    <property type="nucleotide sequence ID" value="NZ_AP014568.1"/>
</dbReference>
<organism evidence="2 3">
    <name type="scientific">Serpentinimonas raichei</name>
    <dbReference type="NCBI Taxonomy" id="1458425"/>
    <lineage>
        <taxon>Bacteria</taxon>
        <taxon>Pseudomonadati</taxon>
        <taxon>Pseudomonadota</taxon>
        <taxon>Betaproteobacteria</taxon>
        <taxon>Burkholderiales</taxon>
        <taxon>Comamonadaceae</taxon>
        <taxon>Serpentinimonas</taxon>
    </lineage>
</organism>
<keyword evidence="3" id="KW-1185">Reference proteome</keyword>
<name>A0A060NM89_9BURK</name>
<keyword evidence="1" id="KW-0472">Membrane</keyword>
<dbReference type="Pfam" id="PF05437">
    <property type="entry name" value="AzlD"/>
    <property type="match status" value="1"/>
</dbReference>
<dbReference type="Proteomes" id="UP000067461">
    <property type="component" value="Chromosome"/>
</dbReference>
<feature type="transmembrane region" description="Helical" evidence="1">
    <location>
        <begin position="6"/>
        <end position="28"/>
    </location>
</feature>
<dbReference type="STRING" id="1458425.SRAA_0789"/>
<feature type="transmembrane region" description="Helical" evidence="1">
    <location>
        <begin position="40"/>
        <end position="62"/>
    </location>
</feature>
<dbReference type="KEGG" id="cbaa:SRAA_0789"/>
<evidence type="ECO:0000256" key="1">
    <source>
        <dbReference type="SAM" id="Phobius"/>
    </source>
</evidence>
<evidence type="ECO:0000313" key="2">
    <source>
        <dbReference type="EMBL" id="BAO80643.1"/>
    </source>
</evidence>
<evidence type="ECO:0000313" key="3">
    <source>
        <dbReference type="Proteomes" id="UP000067461"/>
    </source>
</evidence>
<dbReference type="HOGENOM" id="CLU_173868_0_0_4"/>
<gene>
    <name evidence="2" type="ORF">SRAA_0789</name>
</gene>
<dbReference type="AlphaFoldDB" id="A0A060NM89"/>
<reference evidence="2 3" key="1">
    <citation type="journal article" date="2014" name="Nat. Commun.">
        <title>Physiological and genomic features of highly alkaliphilic hydrogen-utilizing Betaproteobacteria from a continental serpentinizing site.</title>
        <authorList>
            <person name="Suzuki S."/>
            <person name="Kuenen J.G."/>
            <person name="Schipper K."/>
            <person name="van der Velde S."/>
            <person name="Ishii S."/>
            <person name="Wu A."/>
            <person name="Sorokin D.Y."/>
            <person name="Tenney A."/>
            <person name="Meng X.Y."/>
            <person name="Morrill P.L."/>
            <person name="Kamagata Y."/>
            <person name="Muyzer G."/>
            <person name="Nealson K.H."/>
        </authorList>
    </citation>
    <scope>NUCLEOTIDE SEQUENCE [LARGE SCALE GENOMIC DNA]</scope>
    <source>
        <strain evidence="2 3">A1</strain>
    </source>
</reference>
<dbReference type="EMBL" id="AP014568">
    <property type="protein sequence ID" value="BAO80643.1"/>
    <property type="molecule type" value="Genomic_DNA"/>
</dbReference>
<keyword evidence="1" id="KW-1133">Transmembrane helix</keyword>
<accession>A0A060NM89</accession>
<proteinExistence type="predicted"/>
<dbReference type="InterPro" id="IPR008407">
    <property type="entry name" value="Brnchd-chn_aa_trnsp_AzlD"/>
</dbReference>
<dbReference type="OrthoDB" id="8906758at2"/>